<feature type="domain" description="ATP-grasp" evidence="5">
    <location>
        <begin position="101"/>
        <end position="290"/>
    </location>
</feature>
<dbReference type="Proteomes" id="UP000030403">
    <property type="component" value="Unassembled WGS sequence"/>
</dbReference>
<evidence type="ECO:0000256" key="1">
    <source>
        <dbReference type="ARBA" id="ARBA00022723"/>
    </source>
</evidence>
<keyword evidence="7" id="KW-1185">Reference proteome</keyword>
<dbReference type="PANTHER" id="PTHR21621">
    <property type="entry name" value="RIBOSOMAL PROTEIN S6 MODIFICATION PROTEIN"/>
    <property type="match status" value="1"/>
</dbReference>
<dbReference type="eggNOG" id="COG0189">
    <property type="taxonomic scope" value="Bacteria"/>
</dbReference>
<dbReference type="GO" id="GO:0046872">
    <property type="term" value="F:metal ion binding"/>
    <property type="evidence" value="ECO:0007669"/>
    <property type="project" value="UniProtKB-KW"/>
</dbReference>
<evidence type="ECO:0000256" key="4">
    <source>
        <dbReference type="PROSITE-ProRule" id="PRU00409"/>
    </source>
</evidence>
<dbReference type="InterPro" id="IPR013815">
    <property type="entry name" value="ATP_grasp_subdomain_1"/>
</dbReference>
<accession>A0A0A5G7R0</accession>
<evidence type="ECO:0000313" key="6">
    <source>
        <dbReference type="EMBL" id="KGX88054.1"/>
    </source>
</evidence>
<evidence type="ECO:0000256" key="3">
    <source>
        <dbReference type="ARBA" id="ARBA00022840"/>
    </source>
</evidence>
<dbReference type="OrthoDB" id="9786585at2"/>
<sequence>MLTGWIVYNGHLPGDKFLDYAKWIRDAASRKEMEMDVYPNHHLLSLLGTGKSDIVEKDILPDFVVFGDKDILLARQFEQMGVPVFNSSFAIEACDHKGLMYQLLAQHSIPIPKTILGPKIFPGTKEIDAESFQNVCEQIGFPLIIKEAYGSFGEQVYLINSQEEMFDKLKEIQGKPFLFQEFISSSYGRDVRLNVVGNQVVTSMLRYADDDFRANVSAGGHMKPYEPSKQEKDLAIKASQAIGADFAGVDLLFGPNDEPIVCEINGNAHIRNIYNCTGVNVADDMINYIIEWFARKEDK</sequence>
<dbReference type="Gene3D" id="3.30.1490.20">
    <property type="entry name" value="ATP-grasp fold, A domain"/>
    <property type="match status" value="1"/>
</dbReference>
<name>A0A0A5G7R0_9BACI</name>
<organism evidence="6 7">
    <name type="scientific">Pontibacillus marinus BH030004 = DSM 16465</name>
    <dbReference type="NCBI Taxonomy" id="1385511"/>
    <lineage>
        <taxon>Bacteria</taxon>
        <taxon>Bacillati</taxon>
        <taxon>Bacillota</taxon>
        <taxon>Bacilli</taxon>
        <taxon>Bacillales</taxon>
        <taxon>Bacillaceae</taxon>
        <taxon>Pontibacillus</taxon>
    </lineage>
</organism>
<keyword evidence="2 4" id="KW-0547">Nucleotide-binding</keyword>
<reference evidence="6 7" key="1">
    <citation type="submission" date="2013-08" db="EMBL/GenBank/DDBJ databases">
        <authorList>
            <person name="Huang J."/>
            <person name="Wang G."/>
        </authorList>
    </citation>
    <scope>NUCLEOTIDE SEQUENCE [LARGE SCALE GENOMIC DNA]</scope>
    <source>
        <strain evidence="6 7">BH030004</strain>
    </source>
</reference>
<dbReference type="InterPro" id="IPR011761">
    <property type="entry name" value="ATP-grasp"/>
</dbReference>
<dbReference type="NCBIfam" id="TIGR00768">
    <property type="entry name" value="rimK_fam"/>
    <property type="match status" value="1"/>
</dbReference>
<protein>
    <submittedName>
        <fullName evidence="6">RimK family alpha-L-glutamate ligase</fullName>
    </submittedName>
</protein>
<keyword evidence="3 4" id="KW-0067">ATP-binding</keyword>
<dbReference type="AlphaFoldDB" id="A0A0A5G7R0"/>
<keyword evidence="6" id="KW-0436">Ligase</keyword>
<comment type="caution">
    <text evidence="6">The sequence shown here is derived from an EMBL/GenBank/DDBJ whole genome shotgun (WGS) entry which is preliminary data.</text>
</comment>
<dbReference type="SUPFAM" id="SSF56059">
    <property type="entry name" value="Glutathione synthetase ATP-binding domain-like"/>
    <property type="match status" value="1"/>
</dbReference>
<dbReference type="PROSITE" id="PS50975">
    <property type="entry name" value="ATP_GRASP"/>
    <property type="match status" value="1"/>
</dbReference>
<dbReference type="EMBL" id="AVPF01000021">
    <property type="protein sequence ID" value="KGX88054.1"/>
    <property type="molecule type" value="Genomic_DNA"/>
</dbReference>
<dbReference type="RefSeq" id="WP_027448851.1">
    <property type="nucleotide sequence ID" value="NZ_AVPF01000021.1"/>
</dbReference>
<dbReference type="InterPro" id="IPR004666">
    <property type="entry name" value="Rp_bS6_RimK/Lys_biosynth_LsyX"/>
</dbReference>
<dbReference type="InterPro" id="IPR013651">
    <property type="entry name" value="ATP-grasp_RimK-type"/>
</dbReference>
<dbReference type="GO" id="GO:0016879">
    <property type="term" value="F:ligase activity, forming carbon-nitrogen bonds"/>
    <property type="evidence" value="ECO:0007669"/>
    <property type="project" value="TreeGrafter"/>
</dbReference>
<evidence type="ECO:0000313" key="7">
    <source>
        <dbReference type="Proteomes" id="UP000030403"/>
    </source>
</evidence>
<dbReference type="Gene3D" id="3.40.50.20">
    <property type="match status" value="1"/>
</dbReference>
<gene>
    <name evidence="6" type="ORF">N783_08870</name>
</gene>
<dbReference type="GO" id="GO:0005524">
    <property type="term" value="F:ATP binding"/>
    <property type="evidence" value="ECO:0007669"/>
    <property type="project" value="UniProtKB-UniRule"/>
</dbReference>
<evidence type="ECO:0000259" key="5">
    <source>
        <dbReference type="PROSITE" id="PS50975"/>
    </source>
</evidence>
<dbReference type="Gene3D" id="3.30.470.20">
    <property type="entry name" value="ATP-grasp fold, B domain"/>
    <property type="match status" value="1"/>
</dbReference>
<dbReference type="PANTHER" id="PTHR21621:SF0">
    <property type="entry name" value="BETA-CITRYLGLUTAMATE SYNTHASE B-RELATED"/>
    <property type="match status" value="1"/>
</dbReference>
<keyword evidence="1" id="KW-0479">Metal-binding</keyword>
<proteinExistence type="predicted"/>
<evidence type="ECO:0000256" key="2">
    <source>
        <dbReference type="ARBA" id="ARBA00022741"/>
    </source>
</evidence>
<dbReference type="Pfam" id="PF08443">
    <property type="entry name" value="RimK"/>
    <property type="match status" value="1"/>
</dbReference>
<dbReference type="STRING" id="1385511.GCA_000425225_02397"/>
<dbReference type="GO" id="GO:0005737">
    <property type="term" value="C:cytoplasm"/>
    <property type="evidence" value="ECO:0007669"/>
    <property type="project" value="TreeGrafter"/>
</dbReference>